<name>A0A9E7HC18_9LILI</name>
<sequence length="218" mass="24501">RSAEESDGNCYLDTSSEGSSGSEENQSRERSSFMGTTSHIGQGGFVNDNTVVRPKPTLPIFEYFEKDTPYGREPLADKISVLANKFPDLKTYKSCDMLPLSWMSVAWYPIYRIPTGPTLKDLDACFLTFHLLATPSEVLRSCMSRNGKSSNDRPVNLCLPAFGLASYKFRGSIWTSTGLQGRDLASSLLQAADDWLRDLQVDHPDYRFFLSHSNTFRR</sequence>
<dbReference type="OrthoDB" id="1896065at2759"/>
<evidence type="ECO:0000313" key="2">
    <source>
        <dbReference type="EMBL" id="URE30735.1"/>
    </source>
</evidence>
<dbReference type="Pfam" id="PF05623">
    <property type="entry name" value="DUF789"/>
    <property type="match status" value="1"/>
</dbReference>
<feature type="region of interest" description="Disordered" evidence="1">
    <location>
        <begin position="1"/>
        <end position="48"/>
    </location>
</feature>
<dbReference type="PANTHER" id="PTHR31343">
    <property type="entry name" value="T15D22.8"/>
    <property type="match status" value="1"/>
</dbReference>
<organism evidence="2 3">
    <name type="scientific">Musa troglodytarum</name>
    <name type="common">fe'i banana</name>
    <dbReference type="NCBI Taxonomy" id="320322"/>
    <lineage>
        <taxon>Eukaryota</taxon>
        <taxon>Viridiplantae</taxon>
        <taxon>Streptophyta</taxon>
        <taxon>Embryophyta</taxon>
        <taxon>Tracheophyta</taxon>
        <taxon>Spermatophyta</taxon>
        <taxon>Magnoliopsida</taxon>
        <taxon>Liliopsida</taxon>
        <taxon>Zingiberales</taxon>
        <taxon>Musaceae</taxon>
        <taxon>Musa</taxon>
    </lineage>
</organism>
<dbReference type="PANTHER" id="PTHR31343:SF8">
    <property type="entry name" value="OS07G0246600 PROTEIN"/>
    <property type="match status" value="1"/>
</dbReference>
<keyword evidence="3" id="KW-1185">Reference proteome</keyword>
<dbReference type="Proteomes" id="UP001055439">
    <property type="component" value="Chromosome 8"/>
</dbReference>
<feature type="compositionally biased region" description="Low complexity" evidence="1">
    <location>
        <begin position="15"/>
        <end position="24"/>
    </location>
</feature>
<dbReference type="AlphaFoldDB" id="A0A9E7HC18"/>
<dbReference type="EMBL" id="CP097510">
    <property type="protein sequence ID" value="URE30735.1"/>
    <property type="molecule type" value="Genomic_DNA"/>
</dbReference>
<gene>
    <name evidence="2" type="ORF">MUK42_17559</name>
</gene>
<reference evidence="2" key="1">
    <citation type="submission" date="2022-05" db="EMBL/GenBank/DDBJ databases">
        <title>The Musa troglodytarum L. genome provides insights into the mechanism of non-climacteric behaviour and enrichment of carotenoids.</title>
        <authorList>
            <person name="Wang J."/>
        </authorList>
    </citation>
    <scope>NUCLEOTIDE SEQUENCE</scope>
    <source>
        <tissue evidence="2">Leaf</tissue>
    </source>
</reference>
<proteinExistence type="predicted"/>
<accession>A0A9E7HC18</accession>
<dbReference type="InterPro" id="IPR008507">
    <property type="entry name" value="DUF789"/>
</dbReference>
<evidence type="ECO:0000256" key="1">
    <source>
        <dbReference type="SAM" id="MobiDB-lite"/>
    </source>
</evidence>
<feature type="non-terminal residue" evidence="2">
    <location>
        <position position="1"/>
    </location>
</feature>
<protein>
    <submittedName>
        <fullName evidence="2">Uncharacterized protein</fullName>
    </submittedName>
</protein>
<evidence type="ECO:0000313" key="3">
    <source>
        <dbReference type="Proteomes" id="UP001055439"/>
    </source>
</evidence>